<keyword evidence="2" id="KW-1185">Reference proteome</keyword>
<dbReference type="EMBL" id="CACVKT020008819">
    <property type="protein sequence ID" value="CAC5417898.1"/>
    <property type="molecule type" value="Genomic_DNA"/>
</dbReference>
<accession>A0A6J8EC71</accession>
<gene>
    <name evidence="1" type="ORF">MCOR_50372</name>
</gene>
<dbReference type="InterPro" id="IPR051055">
    <property type="entry name" value="PIF1_helicase"/>
</dbReference>
<proteinExistence type="predicted"/>
<dbReference type="OrthoDB" id="10050764at2759"/>
<dbReference type="Proteomes" id="UP000507470">
    <property type="component" value="Unassembled WGS sequence"/>
</dbReference>
<name>A0A6J8EC71_MYTCO</name>
<evidence type="ECO:0000313" key="1">
    <source>
        <dbReference type="EMBL" id="CAC5417898.1"/>
    </source>
</evidence>
<protein>
    <submittedName>
        <fullName evidence="1">Uncharacterized protein</fullName>
    </submittedName>
</protein>
<dbReference type="AlphaFoldDB" id="A0A6J8EC71"/>
<evidence type="ECO:0000313" key="2">
    <source>
        <dbReference type="Proteomes" id="UP000507470"/>
    </source>
</evidence>
<dbReference type="PANTHER" id="PTHR47642">
    <property type="entry name" value="ATP-DEPENDENT DNA HELICASE"/>
    <property type="match status" value="1"/>
</dbReference>
<organism evidence="1 2">
    <name type="scientific">Mytilus coruscus</name>
    <name type="common">Sea mussel</name>
    <dbReference type="NCBI Taxonomy" id="42192"/>
    <lineage>
        <taxon>Eukaryota</taxon>
        <taxon>Metazoa</taxon>
        <taxon>Spiralia</taxon>
        <taxon>Lophotrochozoa</taxon>
        <taxon>Mollusca</taxon>
        <taxon>Bivalvia</taxon>
        <taxon>Autobranchia</taxon>
        <taxon>Pteriomorphia</taxon>
        <taxon>Mytilida</taxon>
        <taxon>Mytiloidea</taxon>
        <taxon>Mytilidae</taxon>
        <taxon>Mytilinae</taxon>
        <taxon>Mytilus</taxon>
    </lineage>
</organism>
<reference evidence="1 2" key="1">
    <citation type="submission" date="2020-06" db="EMBL/GenBank/DDBJ databases">
        <authorList>
            <person name="Li R."/>
            <person name="Bekaert M."/>
        </authorList>
    </citation>
    <scope>NUCLEOTIDE SEQUENCE [LARGE SCALE GENOMIC DNA]</scope>
    <source>
        <strain evidence="2">wild</strain>
    </source>
</reference>
<sequence>MVSVKTLNKVEVLCTKIRDNPKHLRGIELILSDDYYQLPLVPNKLIGDSVSHSFKLLWFNDCFPHKIQLDIIHRQSETALIQCINALEKGELSNENVAFLNSLDRPLQNEDKVVHLYARNYDVDIFNYNKIQKLQGELKTYQANIVDLTCESFWHRRIWV</sequence>